<reference evidence="9" key="1">
    <citation type="submission" date="2019-10" db="EMBL/GenBank/DDBJ databases">
        <authorList>
            <consortium name="DOE Joint Genome Institute"/>
            <person name="Kuo A."/>
            <person name="Miyauchi S."/>
            <person name="Kiss E."/>
            <person name="Drula E."/>
            <person name="Kohler A."/>
            <person name="Sanchez-Garcia M."/>
            <person name="Andreopoulos B."/>
            <person name="Barry K.W."/>
            <person name="Bonito G."/>
            <person name="Buee M."/>
            <person name="Carver A."/>
            <person name="Chen C."/>
            <person name="Cichocki N."/>
            <person name="Clum A."/>
            <person name="Culley D."/>
            <person name="Crous P.W."/>
            <person name="Fauchery L."/>
            <person name="Girlanda M."/>
            <person name="Hayes R."/>
            <person name="Keri Z."/>
            <person name="LaButti K."/>
            <person name="Lipzen A."/>
            <person name="Lombard V."/>
            <person name="Magnuson J."/>
            <person name="Maillard F."/>
            <person name="Morin E."/>
            <person name="Murat C."/>
            <person name="Nolan M."/>
            <person name="Ohm R."/>
            <person name="Pangilinan J."/>
            <person name="Pereira M."/>
            <person name="Perotto S."/>
            <person name="Peter M."/>
            <person name="Riley R."/>
            <person name="Sitrit Y."/>
            <person name="Stielow B."/>
            <person name="Szollosi G."/>
            <person name="Zifcakova L."/>
            <person name="Stursova M."/>
            <person name="Spatafora J.W."/>
            <person name="Tedersoo L."/>
            <person name="Vaario L.-M."/>
            <person name="Yamada A."/>
            <person name="Yan M."/>
            <person name="Wang P."/>
            <person name="Xu J."/>
            <person name="Bruns T."/>
            <person name="Baldrian P."/>
            <person name="Vilgalys R."/>
            <person name="Henrissat B."/>
            <person name="Grigoriev I.V."/>
            <person name="Hibbett D."/>
            <person name="Nagy L.G."/>
            <person name="Martin F.M."/>
        </authorList>
    </citation>
    <scope>NUCLEOTIDE SEQUENCE</scope>
    <source>
        <strain evidence="9">Prilba</strain>
    </source>
</reference>
<dbReference type="Pfam" id="PF00067">
    <property type="entry name" value="p450"/>
    <property type="match status" value="1"/>
</dbReference>
<keyword evidence="10" id="KW-1185">Reference proteome</keyword>
<evidence type="ECO:0000256" key="4">
    <source>
        <dbReference type="ARBA" id="ARBA00022723"/>
    </source>
</evidence>
<dbReference type="InterPro" id="IPR050476">
    <property type="entry name" value="Insect_CytP450_Detox"/>
</dbReference>
<dbReference type="AlphaFoldDB" id="A0A9P5MNJ2"/>
<comment type="similarity">
    <text evidence="2 8">Belongs to the cytochrome P450 family.</text>
</comment>
<dbReference type="Gene3D" id="1.10.630.10">
    <property type="entry name" value="Cytochrome P450"/>
    <property type="match status" value="1"/>
</dbReference>
<evidence type="ECO:0000256" key="5">
    <source>
        <dbReference type="ARBA" id="ARBA00023002"/>
    </source>
</evidence>
<evidence type="ECO:0000256" key="7">
    <source>
        <dbReference type="ARBA" id="ARBA00023033"/>
    </source>
</evidence>
<dbReference type="GO" id="GO:0005506">
    <property type="term" value="F:iron ion binding"/>
    <property type="evidence" value="ECO:0007669"/>
    <property type="project" value="InterPro"/>
</dbReference>
<name>A0A9P5MNJ2_9AGAM</name>
<dbReference type="InterPro" id="IPR017972">
    <property type="entry name" value="Cyt_P450_CS"/>
</dbReference>
<dbReference type="GO" id="GO:0004497">
    <property type="term" value="F:monooxygenase activity"/>
    <property type="evidence" value="ECO:0007669"/>
    <property type="project" value="UniProtKB-KW"/>
</dbReference>
<evidence type="ECO:0000313" key="10">
    <source>
        <dbReference type="Proteomes" id="UP000759537"/>
    </source>
</evidence>
<accession>A0A9P5MNJ2</accession>
<dbReference type="PROSITE" id="PS00086">
    <property type="entry name" value="CYTOCHROME_P450"/>
    <property type="match status" value="1"/>
</dbReference>
<dbReference type="EMBL" id="WHVB01000017">
    <property type="protein sequence ID" value="KAF8474531.1"/>
    <property type="molecule type" value="Genomic_DNA"/>
</dbReference>
<gene>
    <name evidence="9" type="ORF">DFH94DRAFT_762983</name>
</gene>
<reference evidence="9" key="2">
    <citation type="journal article" date="2020" name="Nat. Commun.">
        <title>Large-scale genome sequencing of mycorrhizal fungi provides insights into the early evolution of symbiotic traits.</title>
        <authorList>
            <person name="Miyauchi S."/>
            <person name="Kiss E."/>
            <person name="Kuo A."/>
            <person name="Drula E."/>
            <person name="Kohler A."/>
            <person name="Sanchez-Garcia M."/>
            <person name="Morin E."/>
            <person name="Andreopoulos B."/>
            <person name="Barry K.W."/>
            <person name="Bonito G."/>
            <person name="Buee M."/>
            <person name="Carver A."/>
            <person name="Chen C."/>
            <person name="Cichocki N."/>
            <person name="Clum A."/>
            <person name="Culley D."/>
            <person name="Crous P.W."/>
            <person name="Fauchery L."/>
            <person name="Girlanda M."/>
            <person name="Hayes R.D."/>
            <person name="Keri Z."/>
            <person name="LaButti K."/>
            <person name="Lipzen A."/>
            <person name="Lombard V."/>
            <person name="Magnuson J."/>
            <person name="Maillard F."/>
            <person name="Murat C."/>
            <person name="Nolan M."/>
            <person name="Ohm R.A."/>
            <person name="Pangilinan J."/>
            <person name="Pereira M.F."/>
            <person name="Perotto S."/>
            <person name="Peter M."/>
            <person name="Pfister S."/>
            <person name="Riley R."/>
            <person name="Sitrit Y."/>
            <person name="Stielow J.B."/>
            <person name="Szollosi G."/>
            <person name="Zifcakova L."/>
            <person name="Stursova M."/>
            <person name="Spatafora J.W."/>
            <person name="Tedersoo L."/>
            <person name="Vaario L.M."/>
            <person name="Yamada A."/>
            <person name="Yan M."/>
            <person name="Wang P."/>
            <person name="Xu J."/>
            <person name="Bruns T."/>
            <person name="Baldrian P."/>
            <person name="Vilgalys R."/>
            <person name="Dunand C."/>
            <person name="Henrissat B."/>
            <person name="Grigoriev I.V."/>
            <person name="Hibbett D."/>
            <person name="Nagy L.G."/>
            <person name="Martin F.M."/>
        </authorList>
    </citation>
    <scope>NUCLEOTIDE SEQUENCE</scope>
    <source>
        <strain evidence="9">Prilba</strain>
    </source>
</reference>
<dbReference type="InterPro" id="IPR001128">
    <property type="entry name" value="Cyt_P450"/>
</dbReference>
<comment type="caution">
    <text evidence="9">The sequence shown here is derived from an EMBL/GenBank/DDBJ whole genome shotgun (WGS) entry which is preliminary data.</text>
</comment>
<evidence type="ECO:0000256" key="2">
    <source>
        <dbReference type="ARBA" id="ARBA00010617"/>
    </source>
</evidence>
<dbReference type="GO" id="GO:0016705">
    <property type="term" value="F:oxidoreductase activity, acting on paired donors, with incorporation or reduction of molecular oxygen"/>
    <property type="evidence" value="ECO:0007669"/>
    <property type="project" value="InterPro"/>
</dbReference>
<keyword evidence="5 8" id="KW-0560">Oxidoreductase</keyword>
<proteinExistence type="inferred from homology"/>
<evidence type="ECO:0000313" key="9">
    <source>
        <dbReference type="EMBL" id="KAF8474531.1"/>
    </source>
</evidence>
<keyword evidence="4 8" id="KW-0479">Metal-binding</keyword>
<keyword evidence="3 8" id="KW-0349">Heme</keyword>
<dbReference type="InterPro" id="IPR036396">
    <property type="entry name" value="Cyt_P450_sf"/>
</dbReference>
<protein>
    <submittedName>
        <fullName evidence="9">Cytochrome P450</fullName>
    </submittedName>
</protein>
<dbReference type="SUPFAM" id="SSF48264">
    <property type="entry name" value="Cytochrome P450"/>
    <property type="match status" value="1"/>
</dbReference>
<evidence type="ECO:0000256" key="3">
    <source>
        <dbReference type="ARBA" id="ARBA00022617"/>
    </source>
</evidence>
<sequence>MSSLNGMPAYEDMSRFTRSLAVLYETIRLFPPAPYVPKVAAEDATLTVSNADGGKTTFPVLAGTNIRLHIPGLHYNPRYWKDPHRFMPERFLGDWPKDAFIPFSQGARACLGRRFFETEGIAIVTMLVSRYKIEVKEEPEFAGETFEERYARVTAFGQGLTTAPLRVPLVFKRR</sequence>
<keyword evidence="6 8" id="KW-0408">Iron</keyword>
<comment type="cofactor">
    <cofactor evidence="1">
        <name>heme</name>
        <dbReference type="ChEBI" id="CHEBI:30413"/>
    </cofactor>
</comment>
<dbReference type="Proteomes" id="UP000759537">
    <property type="component" value="Unassembled WGS sequence"/>
</dbReference>
<evidence type="ECO:0000256" key="1">
    <source>
        <dbReference type="ARBA" id="ARBA00001971"/>
    </source>
</evidence>
<dbReference type="PANTHER" id="PTHR24292:SF54">
    <property type="entry name" value="CYP9F3-RELATED"/>
    <property type="match status" value="1"/>
</dbReference>
<evidence type="ECO:0000256" key="8">
    <source>
        <dbReference type="RuleBase" id="RU000461"/>
    </source>
</evidence>
<dbReference type="GO" id="GO:0020037">
    <property type="term" value="F:heme binding"/>
    <property type="evidence" value="ECO:0007669"/>
    <property type="project" value="InterPro"/>
</dbReference>
<dbReference type="PANTHER" id="PTHR24292">
    <property type="entry name" value="CYTOCHROME P450"/>
    <property type="match status" value="1"/>
</dbReference>
<organism evidence="9 10">
    <name type="scientific">Russula ochroleuca</name>
    <dbReference type="NCBI Taxonomy" id="152965"/>
    <lineage>
        <taxon>Eukaryota</taxon>
        <taxon>Fungi</taxon>
        <taxon>Dikarya</taxon>
        <taxon>Basidiomycota</taxon>
        <taxon>Agaricomycotina</taxon>
        <taxon>Agaricomycetes</taxon>
        <taxon>Russulales</taxon>
        <taxon>Russulaceae</taxon>
        <taxon>Russula</taxon>
    </lineage>
</organism>
<dbReference type="OrthoDB" id="1470350at2759"/>
<keyword evidence="7 8" id="KW-0503">Monooxygenase</keyword>
<evidence type="ECO:0000256" key="6">
    <source>
        <dbReference type="ARBA" id="ARBA00023004"/>
    </source>
</evidence>